<comment type="caution">
    <text evidence="1">The sequence shown here is derived from an EMBL/GenBank/DDBJ whole genome shotgun (WGS) entry which is preliminary data.</text>
</comment>
<proteinExistence type="predicted"/>
<accession>A0ABT3KKF3</accession>
<organism evidence="1 2">
    <name type="scientific">Marinomonas rhodophyticola</name>
    <dbReference type="NCBI Taxonomy" id="2992803"/>
    <lineage>
        <taxon>Bacteria</taxon>
        <taxon>Pseudomonadati</taxon>
        <taxon>Pseudomonadota</taxon>
        <taxon>Gammaproteobacteria</taxon>
        <taxon>Oceanospirillales</taxon>
        <taxon>Oceanospirillaceae</taxon>
        <taxon>Marinomonas</taxon>
    </lineage>
</organism>
<dbReference type="EMBL" id="JAPEUL010000011">
    <property type="protein sequence ID" value="MCW4631038.1"/>
    <property type="molecule type" value="Genomic_DNA"/>
</dbReference>
<keyword evidence="2" id="KW-1185">Reference proteome</keyword>
<gene>
    <name evidence="1" type="ORF">ONZ52_19765</name>
</gene>
<dbReference type="Proteomes" id="UP001431181">
    <property type="component" value="Unassembled WGS sequence"/>
</dbReference>
<protein>
    <recommendedName>
        <fullName evidence="3">Phosphodiesterase</fullName>
    </recommendedName>
</protein>
<dbReference type="RefSeq" id="WP_265220377.1">
    <property type="nucleotide sequence ID" value="NZ_JAPEUL010000011.1"/>
</dbReference>
<dbReference type="SUPFAM" id="SSF51695">
    <property type="entry name" value="PLC-like phosphodiesterases"/>
    <property type="match status" value="1"/>
</dbReference>
<evidence type="ECO:0000313" key="1">
    <source>
        <dbReference type="EMBL" id="MCW4631038.1"/>
    </source>
</evidence>
<evidence type="ECO:0000313" key="2">
    <source>
        <dbReference type="Proteomes" id="UP001431181"/>
    </source>
</evidence>
<sequence length="211" mass="23911">MEIISHRGYWKQPSEKNCIEAFERSFLLGFGTETDLRDAGGEVVISHDMPKGSEISFTELLNIYVASQCNGTLALNIKADGLQEIVLKELNKFGVKNYFLFDMSVPDCLVSLRHGLTCFARYSEYEPPSLLWSYCQGVWYDNFNGASLNKEILIDVINSGKKVCIVSSELHGRDHVSLWKEISEIDSKIYSSDRLILCTDIPEAARSYFNE</sequence>
<dbReference type="InterPro" id="IPR017946">
    <property type="entry name" value="PLC-like_Pdiesterase_TIM-brl"/>
</dbReference>
<name>A0ABT3KKF3_9GAMM</name>
<evidence type="ECO:0008006" key="3">
    <source>
        <dbReference type="Google" id="ProtNLM"/>
    </source>
</evidence>
<reference evidence="1" key="1">
    <citation type="submission" date="2022-11" db="EMBL/GenBank/DDBJ databases">
        <title>Marinomonas sp. nov., isolated from marine algae.</title>
        <authorList>
            <person name="Choi D.G."/>
            <person name="Kim J.M."/>
            <person name="Lee J.K."/>
            <person name="Baek J.H."/>
            <person name="Jeon C.O."/>
        </authorList>
    </citation>
    <scope>NUCLEOTIDE SEQUENCE</scope>
    <source>
        <strain evidence="1">KJ51-3</strain>
    </source>
</reference>